<protein>
    <submittedName>
        <fullName evidence="3">RutC family protein C23G10.2</fullName>
    </submittedName>
</protein>
<sequence length="183" mass="19717">MKGISVILIFAITFQSCRSQDTVERKIIVSDEAPAPLAFYSQAVQVGHTLYVSGNLGMTRDGDLVDGVTNQTKLALDNIGHVLTAAGISFDNVVKVTVMLKEIEDYAAMNDVYASYFTKKAPARSAFMAASLPRDAKVEIEVVAIVGHIVDVEDSESIASKNGYVVLLLILLQGSTIYRTLAS</sequence>
<dbReference type="GO" id="GO:0019239">
    <property type="term" value="F:deaminase activity"/>
    <property type="evidence" value="ECO:0007669"/>
    <property type="project" value="TreeGrafter"/>
</dbReference>
<dbReference type="SUPFAM" id="SSF55298">
    <property type="entry name" value="YjgF-like"/>
    <property type="match status" value="1"/>
</dbReference>
<dbReference type="AlphaFoldDB" id="A0A9Q0S9I0"/>
<dbReference type="FunFam" id="3.30.1330.40:FF:000001">
    <property type="entry name" value="L-PSP family endoribonuclease"/>
    <property type="match status" value="1"/>
</dbReference>
<dbReference type="Proteomes" id="UP001151699">
    <property type="component" value="Chromosome A"/>
</dbReference>
<evidence type="ECO:0000256" key="1">
    <source>
        <dbReference type="ARBA" id="ARBA00010552"/>
    </source>
</evidence>
<dbReference type="InterPro" id="IPR035959">
    <property type="entry name" value="RutC-like_sf"/>
</dbReference>
<dbReference type="InterPro" id="IPR006175">
    <property type="entry name" value="YjgF/YER057c/UK114"/>
</dbReference>
<accession>A0A9Q0S9I0</accession>
<keyword evidence="4" id="KW-1185">Reference proteome</keyword>
<feature type="signal peptide" evidence="2">
    <location>
        <begin position="1"/>
        <end position="19"/>
    </location>
</feature>
<comment type="similarity">
    <text evidence="1">Belongs to the RutC family.</text>
</comment>
<dbReference type="EMBL" id="WJQU01000001">
    <property type="protein sequence ID" value="KAJ6648220.1"/>
    <property type="molecule type" value="Genomic_DNA"/>
</dbReference>
<dbReference type="InterPro" id="IPR006056">
    <property type="entry name" value="RidA"/>
</dbReference>
<proteinExistence type="inferred from homology"/>
<gene>
    <name evidence="3" type="primary">C23G10.2</name>
    <name evidence="3" type="ORF">Bhyg_03447</name>
</gene>
<evidence type="ECO:0000313" key="3">
    <source>
        <dbReference type="EMBL" id="KAJ6648220.1"/>
    </source>
</evidence>
<reference evidence="3" key="1">
    <citation type="submission" date="2022-07" db="EMBL/GenBank/DDBJ databases">
        <authorList>
            <person name="Trinca V."/>
            <person name="Uliana J.V.C."/>
            <person name="Torres T.T."/>
            <person name="Ward R.J."/>
            <person name="Monesi N."/>
        </authorList>
    </citation>
    <scope>NUCLEOTIDE SEQUENCE</scope>
    <source>
        <strain evidence="3">HSMRA1968</strain>
        <tissue evidence="3">Whole embryos</tissue>
    </source>
</reference>
<evidence type="ECO:0000256" key="2">
    <source>
        <dbReference type="SAM" id="SignalP"/>
    </source>
</evidence>
<dbReference type="Pfam" id="PF01042">
    <property type="entry name" value="Ribonuc_L-PSP"/>
    <property type="match status" value="1"/>
</dbReference>
<dbReference type="PROSITE" id="PS51257">
    <property type="entry name" value="PROKAR_LIPOPROTEIN"/>
    <property type="match status" value="1"/>
</dbReference>
<dbReference type="Gene3D" id="3.30.1330.40">
    <property type="entry name" value="RutC-like"/>
    <property type="match status" value="1"/>
</dbReference>
<dbReference type="GO" id="GO:0005829">
    <property type="term" value="C:cytosol"/>
    <property type="evidence" value="ECO:0007669"/>
    <property type="project" value="TreeGrafter"/>
</dbReference>
<dbReference type="PANTHER" id="PTHR11803:SF39">
    <property type="entry name" value="2-IMINOBUTANOATE_2-IMINOPROPANOATE DEAMINASE"/>
    <property type="match status" value="1"/>
</dbReference>
<comment type="caution">
    <text evidence="3">The sequence shown here is derived from an EMBL/GenBank/DDBJ whole genome shotgun (WGS) entry which is preliminary data.</text>
</comment>
<dbReference type="NCBIfam" id="TIGR00004">
    <property type="entry name" value="Rid family detoxifying hydrolase"/>
    <property type="match status" value="1"/>
</dbReference>
<organism evidence="3 4">
    <name type="scientific">Pseudolycoriella hygida</name>
    <dbReference type="NCBI Taxonomy" id="35572"/>
    <lineage>
        <taxon>Eukaryota</taxon>
        <taxon>Metazoa</taxon>
        <taxon>Ecdysozoa</taxon>
        <taxon>Arthropoda</taxon>
        <taxon>Hexapoda</taxon>
        <taxon>Insecta</taxon>
        <taxon>Pterygota</taxon>
        <taxon>Neoptera</taxon>
        <taxon>Endopterygota</taxon>
        <taxon>Diptera</taxon>
        <taxon>Nematocera</taxon>
        <taxon>Sciaroidea</taxon>
        <taxon>Sciaridae</taxon>
        <taxon>Pseudolycoriella</taxon>
    </lineage>
</organism>
<name>A0A9Q0S9I0_9DIPT</name>
<dbReference type="CDD" id="cd00448">
    <property type="entry name" value="YjgF_YER057c_UK114_family"/>
    <property type="match status" value="1"/>
</dbReference>
<dbReference type="OrthoDB" id="309640at2759"/>
<dbReference type="PROSITE" id="PS01094">
    <property type="entry name" value="UPF0076"/>
    <property type="match status" value="1"/>
</dbReference>
<evidence type="ECO:0000313" key="4">
    <source>
        <dbReference type="Proteomes" id="UP001151699"/>
    </source>
</evidence>
<dbReference type="InterPro" id="IPR019897">
    <property type="entry name" value="RidA_CS"/>
</dbReference>
<dbReference type="PANTHER" id="PTHR11803">
    <property type="entry name" value="2-IMINOBUTANOATE/2-IMINOPROPANOATE DEAMINASE RIDA"/>
    <property type="match status" value="1"/>
</dbReference>
<dbReference type="GO" id="GO:0005739">
    <property type="term" value="C:mitochondrion"/>
    <property type="evidence" value="ECO:0007669"/>
    <property type="project" value="TreeGrafter"/>
</dbReference>
<feature type="chain" id="PRO_5040381404" evidence="2">
    <location>
        <begin position="20"/>
        <end position="183"/>
    </location>
</feature>
<keyword evidence="2" id="KW-0732">Signal</keyword>